<feature type="domain" description="Glycosyl transferase family 1" evidence="1">
    <location>
        <begin position="212"/>
        <end position="375"/>
    </location>
</feature>
<dbReference type="Pfam" id="PF13439">
    <property type="entry name" value="Glyco_transf_4"/>
    <property type="match status" value="1"/>
</dbReference>
<dbReference type="CAZy" id="GT4">
    <property type="family name" value="Glycosyltransferase Family 4"/>
</dbReference>
<accession>B1I845</accession>
<dbReference type="SUPFAM" id="SSF53756">
    <property type="entry name" value="UDP-Glycosyltransferase/glycogen phosphorylase"/>
    <property type="match status" value="1"/>
</dbReference>
<dbReference type="EMBL" id="CP000936">
    <property type="protein sequence ID" value="ACA36468.1"/>
    <property type="molecule type" value="Genomic_DNA"/>
</dbReference>
<dbReference type="GO" id="GO:0016757">
    <property type="term" value="F:glycosyltransferase activity"/>
    <property type="evidence" value="ECO:0007669"/>
    <property type="project" value="InterPro"/>
</dbReference>
<evidence type="ECO:0000259" key="1">
    <source>
        <dbReference type="Pfam" id="PF00534"/>
    </source>
</evidence>
<dbReference type="PANTHER" id="PTHR12526:SF638">
    <property type="entry name" value="SPORE COAT PROTEIN SA"/>
    <property type="match status" value="1"/>
</dbReference>
<evidence type="ECO:0000313" key="4">
    <source>
        <dbReference type="Proteomes" id="UP000002163"/>
    </source>
</evidence>
<proteinExistence type="predicted"/>
<keyword evidence="3" id="KW-0808">Transferase</keyword>
<dbReference type="Proteomes" id="UP000002163">
    <property type="component" value="Chromosome"/>
</dbReference>
<dbReference type="CDD" id="cd03801">
    <property type="entry name" value="GT4_PimA-like"/>
    <property type="match status" value="1"/>
</dbReference>
<feature type="domain" description="Glycosyltransferase subfamily 4-like N-terminal" evidence="2">
    <location>
        <begin position="89"/>
        <end position="200"/>
    </location>
</feature>
<reference evidence="4" key="1">
    <citation type="journal article" date="2010" name="Genome Biol.">
        <title>Structure and dynamics of the pan-genome of Streptococcus pneumoniae and closely related species.</title>
        <authorList>
            <person name="Donati C."/>
            <person name="Hiller N.L."/>
            <person name="Tettelin H."/>
            <person name="Muzzi A."/>
            <person name="Croucher N.J."/>
            <person name="Angiuoli S.V."/>
            <person name="Oggioni M."/>
            <person name="Dunning Hotopp J.C."/>
            <person name="Hu F.Z."/>
            <person name="Riley D.R."/>
            <person name="Covacci A."/>
            <person name="Mitchell T.J."/>
            <person name="Bentley S.D."/>
            <person name="Kilian M."/>
            <person name="Ehrlich G.D."/>
            <person name="Rappuoli R."/>
            <person name="Moxon E.R."/>
            <person name="Masignani V."/>
        </authorList>
    </citation>
    <scope>NUCLEOTIDE SEQUENCE [LARGE SCALE GENOMIC DNA]</scope>
    <source>
        <strain evidence="4">Hungary19A-6</strain>
    </source>
</reference>
<dbReference type="InterPro" id="IPR028098">
    <property type="entry name" value="Glyco_trans_4-like_N"/>
</dbReference>
<dbReference type="PANTHER" id="PTHR12526">
    <property type="entry name" value="GLYCOSYLTRANSFERASE"/>
    <property type="match status" value="1"/>
</dbReference>
<dbReference type="AlphaFoldDB" id="B1I845"/>
<sequence>MVTMQYSCGKININIPDGYGDIKDIVFSAHIIVRYNNGHCGGIDPHIIGLCKKQIRRMSLYPILIIVSRDSKVIDDYKNLDIAYVDCTQCSNNFETALHVKNILKLLKIQLIHCHGYSTNYFLYMLKKLDKNGFGKVKTVITCHGWVEYNLKKKFLTYFDFWTYSMGDAFICVSETMKKRLESIIKNKKIVAINNGINVSNSDLDVVGVQDFKKEFCIPNNKKIICYVGRLDPEKRPDRFLEFAEKLFLVREDVIFIMAGNGSMWAALKEKICHLKCRDNFRLLGEIYPATIVYQISDLLYIPSDTEGIPMCVLESMSQGTPVLASNVGGLSEIIEHRVDGFLFEKEDVEGVCACANFLLNDSEYLKYIGENSKSKIRKHFSVQKMFVETMRVYDELLEKSSHG</sequence>
<gene>
    <name evidence="3" type="ordered locus">SPH_0248</name>
</gene>
<dbReference type="HOGENOM" id="CLU_009583_0_3_9"/>
<dbReference type="InterPro" id="IPR001296">
    <property type="entry name" value="Glyco_trans_1"/>
</dbReference>
<organism evidence="3 4">
    <name type="scientific">Streptococcus pneumoniae (strain Hungary19A-6)</name>
    <dbReference type="NCBI Taxonomy" id="487214"/>
    <lineage>
        <taxon>Bacteria</taxon>
        <taxon>Bacillati</taxon>
        <taxon>Bacillota</taxon>
        <taxon>Bacilli</taxon>
        <taxon>Lactobacillales</taxon>
        <taxon>Streptococcaceae</taxon>
        <taxon>Streptococcus</taxon>
    </lineage>
</organism>
<dbReference type="Gene3D" id="3.40.50.2000">
    <property type="entry name" value="Glycogen Phosphorylase B"/>
    <property type="match status" value="2"/>
</dbReference>
<evidence type="ECO:0000259" key="2">
    <source>
        <dbReference type="Pfam" id="PF13439"/>
    </source>
</evidence>
<protein>
    <submittedName>
        <fullName evidence="3">Glycosyl transferase, group 1 family protein</fullName>
    </submittedName>
</protein>
<evidence type="ECO:0000313" key="3">
    <source>
        <dbReference type="EMBL" id="ACA36468.1"/>
    </source>
</evidence>
<dbReference type="KEGG" id="spv:SPH_0248"/>
<dbReference type="Pfam" id="PF00534">
    <property type="entry name" value="Glycos_transf_1"/>
    <property type="match status" value="1"/>
</dbReference>
<name>B1I845_STRPI</name>